<dbReference type="InterPro" id="IPR032710">
    <property type="entry name" value="NTF2-like_dom_sf"/>
</dbReference>
<dbReference type="RefSeq" id="WP_283345270.1">
    <property type="nucleotide sequence ID" value="NZ_JASHIF010000012.1"/>
</dbReference>
<evidence type="ECO:0000313" key="3">
    <source>
        <dbReference type="EMBL" id="MDI9860619.1"/>
    </source>
</evidence>
<gene>
    <name evidence="3" type="ORF">QM524_15495</name>
</gene>
<dbReference type="SUPFAM" id="SSF54427">
    <property type="entry name" value="NTF2-like"/>
    <property type="match status" value="1"/>
</dbReference>
<feature type="signal peptide" evidence="2">
    <location>
        <begin position="1"/>
        <end position="20"/>
    </location>
</feature>
<dbReference type="Proteomes" id="UP001236507">
    <property type="component" value="Unassembled WGS sequence"/>
</dbReference>
<feature type="chain" id="PRO_5047531507" description="DUF4440 domain-containing protein" evidence="2">
    <location>
        <begin position="21"/>
        <end position="180"/>
    </location>
</feature>
<sequence>MKTLGFLCVTLLLFVSTVTAQNTVSPEDQSKIKQLIADETKAFYAKDYETWMTLYRQTPQTYFAQYEKGQLIVKDGWDALSTWATTWFNEGKKGAKPTFAREKTNFRKVNPTYVWVTFKQIKTLDGKKETSQELRIVELIKGEWKMVNHTSMPASTSSVKEELPIPEKDKKPSAKSEKKQ</sequence>
<evidence type="ECO:0008006" key="5">
    <source>
        <dbReference type="Google" id="ProtNLM"/>
    </source>
</evidence>
<evidence type="ECO:0000256" key="2">
    <source>
        <dbReference type="SAM" id="SignalP"/>
    </source>
</evidence>
<protein>
    <recommendedName>
        <fullName evidence="5">DUF4440 domain-containing protein</fullName>
    </recommendedName>
</protein>
<evidence type="ECO:0000313" key="4">
    <source>
        <dbReference type="Proteomes" id="UP001236507"/>
    </source>
</evidence>
<keyword evidence="2" id="KW-0732">Signal</keyword>
<comment type="caution">
    <text evidence="3">The sequence shown here is derived from an EMBL/GenBank/DDBJ whole genome shotgun (WGS) entry which is preliminary data.</text>
</comment>
<feature type="compositionally biased region" description="Basic and acidic residues" evidence="1">
    <location>
        <begin position="159"/>
        <end position="180"/>
    </location>
</feature>
<keyword evidence="4" id="KW-1185">Reference proteome</keyword>
<dbReference type="Gene3D" id="3.10.450.50">
    <property type="match status" value="1"/>
</dbReference>
<accession>A0ABT6YAZ8</accession>
<dbReference type="EMBL" id="JASHIF010000012">
    <property type="protein sequence ID" value="MDI9860619.1"/>
    <property type="molecule type" value="Genomic_DNA"/>
</dbReference>
<evidence type="ECO:0000256" key="1">
    <source>
        <dbReference type="SAM" id="MobiDB-lite"/>
    </source>
</evidence>
<reference evidence="3 4" key="1">
    <citation type="submission" date="2023-05" db="EMBL/GenBank/DDBJ databases">
        <title>Novel species of genus Flectobacillus isolated from stream in China.</title>
        <authorList>
            <person name="Lu H."/>
        </authorList>
    </citation>
    <scope>NUCLEOTIDE SEQUENCE [LARGE SCALE GENOMIC DNA]</scope>
    <source>
        <strain evidence="3 4">KCTC 42575</strain>
    </source>
</reference>
<feature type="region of interest" description="Disordered" evidence="1">
    <location>
        <begin position="151"/>
        <end position="180"/>
    </location>
</feature>
<organism evidence="3 4">
    <name type="scientific">Flectobacillus roseus</name>
    <dbReference type="NCBI Taxonomy" id="502259"/>
    <lineage>
        <taxon>Bacteria</taxon>
        <taxon>Pseudomonadati</taxon>
        <taxon>Bacteroidota</taxon>
        <taxon>Cytophagia</taxon>
        <taxon>Cytophagales</taxon>
        <taxon>Flectobacillaceae</taxon>
        <taxon>Flectobacillus</taxon>
    </lineage>
</organism>
<proteinExistence type="predicted"/>
<name>A0ABT6YAZ8_9BACT</name>